<dbReference type="PROSITE" id="PS50935">
    <property type="entry name" value="SSB"/>
    <property type="match status" value="1"/>
</dbReference>
<evidence type="ECO:0000313" key="6">
    <source>
        <dbReference type="Proteomes" id="UP000831151"/>
    </source>
</evidence>
<dbReference type="GO" id="GO:0003697">
    <property type="term" value="F:single-stranded DNA binding"/>
    <property type="evidence" value="ECO:0007669"/>
    <property type="project" value="UniProtKB-UniRule"/>
</dbReference>
<comment type="caution">
    <text evidence="2">Lacks conserved residue(s) required for the propagation of feature annotation.</text>
</comment>
<organism evidence="5 6">
    <name type="scientific">Fenollaria massiliensis</name>
    <dbReference type="NCBI Taxonomy" id="938288"/>
    <lineage>
        <taxon>Bacteria</taxon>
        <taxon>Bacillati</taxon>
        <taxon>Bacillota</taxon>
        <taxon>Clostridia</taxon>
        <taxon>Eubacteriales</taxon>
        <taxon>Fenollaria</taxon>
    </lineage>
</organism>
<dbReference type="InterPro" id="IPR011344">
    <property type="entry name" value="ssDNA-bd"/>
</dbReference>
<dbReference type="Pfam" id="PF00436">
    <property type="entry name" value="SSB"/>
    <property type="match status" value="1"/>
</dbReference>
<dbReference type="SUPFAM" id="SSF50249">
    <property type="entry name" value="Nucleic acid-binding proteins"/>
    <property type="match status" value="1"/>
</dbReference>
<evidence type="ECO:0000313" key="5">
    <source>
        <dbReference type="EMBL" id="UQK59272.1"/>
    </source>
</evidence>
<proteinExistence type="inferred from homology"/>
<dbReference type="CDD" id="cd04496">
    <property type="entry name" value="SSB_OBF"/>
    <property type="match status" value="1"/>
</dbReference>
<name>A0A9E7IUY8_9FIRM</name>
<dbReference type="InterPro" id="IPR000424">
    <property type="entry name" value="Primosome_PriB/ssb"/>
</dbReference>
<dbReference type="GO" id="GO:0009295">
    <property type="term" value="C:nucleoid"/>
    <property type="evidence" value="ECO:0007669"/>
    <property type="project" value="TreeGrafter"/>
</dbReference>
<evidence type="ECO:0000256" key="1">
    <source>
        <dbReference type="ARBA" id="ARBA00023125"/>
    </source>
</evidence>
<dbReference type="HAMAP" id="MF_00984">
    <property type="entry name" value="SSB"/>
    <property type="match status" value="1"/>
</dbReference>
<reference evidence="5" key="1">
    <citation type="submission" date="2022-04" db="EMBL/GenBank/DDBJ databases">
        <title>Complete genome sequences of Ezakiella coagulans and Fenollaria massiliensis.</title>
        <authorList>
            <person name="France M.T."/>
            <person name="Clifford J."/>
            <person name="Narina S."/>
            <person name="Rutt L."/>
            <person name="Ravel J."/>
        </authorList>
    </citation>
    <scope>NUCLEOTIDE SEQUENCE</scope>
    <source>
        <strain evidence="5">C0061C2</strain>
    </source>
</reference>
<dbReference type="RefSeq" id="WP_019214269.1">
    <property type="nucleotide sequence ID" value="NZ_CP096649.1"/>
</dbReference>
<dbReference type="PANTHER" id="PTHR10302:SF27">
    <property type="entry name" value="SINGLE-STRANDED DNA-BINDING PROTEIN"/>
    <property type="match status" value="1"/>
</dbReference>
<dbReference type="EMBL" id="CP096649">
    <property type="protein sequence ID" value="UQK59272.1"/>
    <property type="molecule type" value="Genomic_DNA"/>
</dbReference>
<sequence length="151" mass="16984">MNVCSLIGRLTRDPELRYTPNTNQAVITFTIAVDKGLSREKREEMEAKNMPTADFISIVAWGRTAENISNYVSKGNMVGVTGRIQSRTYEAKDGTKRYVTEVIASSVEFLERRNITSQSPNQSHEDYFSSDEDFSNVDEGFAPGSNRDIPF</sequence>
<keyword evidence="1 2" id="KW-0238">DNA-binding</keyword>
<dbReference type="PIRSF" id="PIRSF002070">
    <property type="entry name" value="SSB"/>
    <property type="match status" value="1"/>
</dbReference>
<evidence type="ECO:0000256" key="2">
    <source>
        <dbReference type="HAMAP-Rule" id="MF_00984"/>
    </source>
</evidence>
<accession>A0A9E7IUY8</accession>
<dbReference type="AlphaFoldDB" id="A0A9E7IUY8"/>
<dbReference type="GO" id="GO:0006260">
    <property type="term" value="P:DNA replication"/>
    <property type="evidence" value="ECO:0007669"/>
    <property type="project" value="InterPro"/>
</dbReference>
<gene>
    <name evidence="5" type="ORF">M1R53_00970</name>
</gene>
<dbReference type="Gene3D" id="2.40.50.140">
    <property type="entry name" value="Nucleic acid-binding proteins"/>
    <property type="match status" value="1"/>
</dbReference>
<dbReference type="NCBIfam" id="TIGR00621">
    <property type="entry name" value="ssb"/>
    <property type="match status" value="1"/>
</dbReference>
<dbReference type="InterPro" id="IPR012340">
    <property type="entry name" value="NA-bd_OB-fold"/>
</dbReference>
<evidence type="ECO:0000256" key="4">
    <source>
        <dbReference type="SAM" id="MobiDB-lite"/>
    </source>
</evidence>
<keyword evidence="6" id="KW-1185">Reference proteome</keyword>
<feature type="region of interest" description="Disordered" evidence="4">
    <location>
        <begin position="114"/>
        <end position="151"/>
    </location>
</feature>
<evidence type="ECO:0000256" key="3">
    <source>
        <dbReference type="PIRNR" id="PIRNR002070"/>
    </source>
</evidence>
<dbReference type="PANTHER" id="PTHR10302">
    <property type="entry name" value="SINGLE-STRANDED DNA-BINDING PROTEIN"/>
    <property type="match status" value="1"/>
</dbReference>
<dbReference type="KEGG" id="fms:M1R53_00970"/>
<comment type="subunit">
    <text evidence="2">Homotetramer.</text>
</comment>
<dbReference type="Proteomes" id="UP000831151">
    <property type="component" value="Chromosome"/>
</dbReference>
<protein>
    <recommendedName>
        <fullName evidence="2 3">Single-stranded DNA-binding protein</fullName>
        <shortName evidence="2">SSB</shortName>
    </recommendedName>
</protein>